<dbReference type="GO" id="GO:0005634">
    <property type="term" value="C:nucleus"/>
    <property type="evidence" value="ECO:0007669"/>
    <property type="project" value="UniProtKB-SubCell"/>
</dbReference>
<dbReference type="AlphaFoldDB" id="A0A0V0QKX5"/>
<dbReference type="SMART" id="SM01336">
    <property type="entry name" value="zf-PARP"/>
    <property type="match status" value="1"/>
</dbReference>
<name>A0A0V0QKX5_PSEPJ</name>
<comment type="subcellular location">
    <subcellularLocation>
        <location evidence="1">Nucleus</location>
    </subcellularLocation>
</comment>
<evidence type="ECO:0000256" key="6">
    <source>
        <dbReference type="SAM" id="MobiDB-lite"/>
    </source>
</evidence>
<dbReference type="Proteomes" id="UP000054937">
    <property type="component" value="Unassembled WGS sequence"/>
</dbReference>
<evidence type="ECO:0000256" key="3">
    <source>
        <dbReference type="ARBA" id="ARBA00022771"/>
    </source>
</evidence>
<keyword evidence="9" id="KW-1185">Reference proteome</keyword>
<comment type="caution">
    <text evidence="8">The sequence shown here is derived from an EMBL/GenBank/DDBJ whole genome shotgun (WGS) entry which is preliminary data.</text>
</comment>
<evidence type="ECO:0000256" key="1">
    <source>
        <dbReference type="ARBA" id="ARBA00004123"/>
    </source>
</evidence>
<dbReference type="Pfam" id="PF00645">
    <property type="entry name" value="zf-PARP"/>
    <property type="match status" value="1"/>
</dbReference>
<reference evidence="8 9" key="1">
    <citation type="journal article" date="2015" name="Sci. Rep.">
        <title>Genome of the facultative scuticociliatosis pathogen Pseudocohnilembus persalinus provides insight into its virulence through horizontal gene transfer.</title>
        <authorList>
            <person name="Xiong J."/>
            <person name="Wang G."/>
            <person name="Cheng J."/>
            <person name="Tian M."/>
            <person name="Pan X."/>
            <person name="Warren A."/>
            <person name="Jiang C."/>
            <person name="Yuan D."/>
            <person name="Miao W."/>
        </authorList>
    </citation>
    <scope>NUCLEOTIDE SEQUENCE [LARGE SCALE GENOMIC DNA]</scope>
    <source>
        <strain evidence="8">36N120E</strain>
    </source>
</reference>
<gene>
    <name evidence="8" type="ORF">PPERSA_02254</name>
</gene>
<dbReference type="InterPro" id="IPR036957">
    <property type="entry name" value="Znf_PARP_sf"/>
</dbReference>
<sequence>MYEINEDSYEEIDNMCTEMTKPRWVTCEYAKSGKALCRGCNKKIQIRALRIGVCQQQTEHFHVSVKWVDPQCLKKIRNISHIFKRMKPDQNGKFYVKGLQILIPQDQDKVQQTLQQLYNLNIGDDGKIKPSKKKKKVDDDDWNLNDINNSIPQKVTKKINKQKVGTANKKKKK</sequence>
<keyword evidence="4" id="KW-0862">Zinc</keyword>
<dbReference type="EMBL" id="LDAU01000152">
    <property type="protein sequence ID" value="KRX02764.1"/>
    <property type="molecule type" value="Genomic_DNA"/>
</dbReference>
<keyword evidence="2" id="KW-0479">Metal-binding</keyword>
<keyword evidence="3" id="KW-0863">Zinc-finger</keyword>
<feature type="domain" description="PARP-type" evidence="7">
    <location>
        <begin position="25"/>
        <end position="118"/>
    </location>
</feature>
<proteinExistence type="predicted"/>
<keyword evidence="5" id="KW-0539">Nucleus</keyword>
<evidence type="ECO:0000256" key="4">
    <source>
        <dbReference type="ARBA" id="ARBA00022833"/>
    </source>
</evidence>
<evidence type="ECO:0000313" key="8">
    <source>
        <dbReference type="EMBL" id="KRX02764.1"/>
    </source>
</evidence>
<evidence type="ECO:0000256" key="2">
    <source>
        <dbReference type="ARBA" id="ARBA00022723"/>
    </source>
</evidence>
<dbReference type="Gene3D" id="3.30.1740.10">
    <property type="entry name" value="Zinc finger, PARP-type"/>
    <property type="match status" value="1"/>
</dbReference>
<dbReference type="InterPro" id="IPR001510">
    <property type="entry name" value="Znf_PARP"/>
</dbReference>
<protein>
    <recommendedName>
        <fullName evidence="7">PARP-type domain-containing protein</fullName>
    </recommendedName>
</protein>
<evidence type="ECO:0000256" key="5">
    <source>
        <dbReference type="ARBA" id="ARBA00023242"/>
    </source>
</evidence>
<dbReference type="OrthoDB" id="429950at2759"/>
<evidence type="ECO:0000313" key="9">
    <source>
        <dbReference type="Proteomes" id="UP000054937"/>
    </source>
</evidence>
<organism evidence="8 9">
    <name type="scientific">Pseudocohnilembus persalinus</name>
    <name type="common">Ciliate</name>
    <dbReference type="NCBI Taxonomy" id="266149"/>
    <lineage>
        <taxon>Eukaryota</taxon>
        <taxon>Sar</taxon>
        <taxon>Alveolata</taxon>
        <taxon>Ciliophora</taxon>
        <taxon>Intramacronucleata</taxon>
        <taxon>Oligohymenophorea</taxon>
        <taxon>Scuticociliatia</taxon>
        <taxon>Philasterida</taxon>
        <taxon>Pseudocohnilembidae</taxon>
        <taxon>Pseudocohnilembus</taxon>
    </lineage>
</organism>
<dbReference type="GO" id="GO:0008270">
    <property type="term" value="F:zinc ion binding"/>
    <property type="evidence" value="ECO:0007669"/>
    <property type="project" value="UniProtKB-KW"/>
</dbReference>
<evidence type="ECO:0000259" key="7">
    <source>
        <dbReference type="PROSITE" id="PS50064"/>
    </source>
</evidence>
<dbReference type="InParanoid" id="A0A0V0QKX5"/>
<dbReference type="GO" id="GO:0003677">
    <property type="term" value="F:DNA binding"/>
    <property type="evidence" value="ECO:0007669"/>
    <property type="project" value="InterPro"/>
</dbReference>
<feature type="region of interest" description="Disordered" evidence="6">
    <location>
        <begin position="153"/>
        <end position="173"/>
    </location>
</feature>
<accession>A0A0V0QKX5</accession>
<dbReference type="PROSITE" id="PS50064">
    <property type="entry name" value="ZF_PARP_2"/>
    <property type="match status" value="1"/>
</dbReference>
<dbReference type="SUPFAM" id="SSF57716">
    <property type="entry name" value="Glucocorticoid receptor-like (DNA-binding domain)"/>
    <property type="match status" value="1"/>
</dbReference>